<dbReference type="PANTHER" id="PTHR12714">
    <property type="entry name" value="PROTEIN-S ISOPRENYLCYSTEINE O-METHYLTRANSFERASE"/>
    <property type="match status" value="1"/>
</dbReference>
<sequence length="231" mass="25626">MALPDLNTLSLALCILFTTYTTFLCGQPPNPTPYNSKTPDSMKFVVTPSSLLIRSSVNVTLGILHAIISLTFSSPSPFLCPNPSNLNPSLFSWTPKSTISLITILLGSAIRLSSFRTLGQNFTFRLAKPKTLITSGLYSYVQHPSYTGKALIMLGNLALLQSPSGIVGCWLPAWVVNATNFWRGLVGLLSVVMLRVTWKRVHEEEAMMKETFGKEWEEWHQGTKRFIPGLF</sequence>
<keyword evidence="3" id="KW-1133">Transmembrane helix</keyword>
<comment type="similarity">
    <text evidence="5">Belongs to the class VI-like SAM-binding methyltransferase superfamily. Isoprenylcysteine carboxyl methyltransferase family.</text>
</comment>
<dbReference type="Gene3D" id="1.20.120.1630">
    <property type="match status" value="1"/>
</dbReference>
<keyword evidence="4" id="KW-0472">Membrane</keyword>
<name>A0A2J6TTA3_9HELO</name>
<dbReference type="GO" id="GO:0004671">
    <property type="term" value="F:protein C-terminal S-isoprenylcysteine carboxyl O-methyltransferase activity"/>
    <property type="evidence" value="ECO:0007669"/>
    <property type="project" value="UniProtKB-EC"/>
</dbReference>
<proteinExistence type="inferred from homology"/>
<evidence type="ECO:0000256" key="4">
    <source>
        <dbReference type="ARBA" id="ARBA00023136"/>
    </source>
</evidence>
<dbReference type="InterPro" id="IPR007269">
    <property type="entry name" value="ICMT_MeTrfase"/>
</dbReference>
<keyword evidence="5" id="KW-0949">S-adenosyl-L-methionine</keyword>
<dbReference type="AlphaFoldDB" id="A0A2J6TTA3"/>
<evidence type="ECO:0000256" key="3">
    <source>
        <dbReference type="ARBA" id="ARBA00022989"/>
    </source>
</evidence>
<comment type="catalytic activity">
    <reaction evidence="5">
        <text>[protein]-C-terminal S-[(2E,6E)-farnesyl]-L-cysteine + S-adenosyl-L-methionine = [protein]-C-terminal S-[(2E,6E)-farnesyl]-L-cysteine methyl ester + S-adenosyl-L-homocysteine</text>
        <dbReference type="Rhea" id="RHEA:21672"/>
        <dbReference type="Rhea" id="RHEA-COMP:12125"/>
        <dbReference type="Rhea" id="RHEA-COMP:12126"/>
        <dbReference type="ChEBI" id="CHEBI:57856"/>
        <dbReference type="ChEBI" id="CHEBI:59789"/>
        <dbReference type="ChEBI" id="CHEBI:90510"/>
        <dbReference type="ChEBI" id="CHEBI:90511"/>
        <dbReference type="EC" id="2.1.1.100"/>
    </reaction>
</comment>
<dbReference type="Proteomes" id="UP000235371">
    <property type="component" value="Unassembled WGS sequence"/>
</dbReference>
<reference evidence="6 7" key="1">
    <citation type="submission" date="2016-04" db="EMBL/GenBank/DDBJ databases">
        <title>A degradative enzymes factory behind the ericoid mycorrhizal symbiosis.</title>
        <authorList>
            <consortium name="DOE Joint Genome Institute"/>
            <person name="Martino E."/>
            <person name="Morin E."/>
            <person name="Grelet G."/>
            <person name="Kuo A."/>
            <person name="Kohler A."/>
            <person name="Daghino S."/>
            <person name="Barry K."/>
            <person name="Choi C."/>
            <person name="Cichocki N."/>
            <person name="Clum A."/>
            <person name="Copeland A."/>
            <person name="Hainaut M."/>
            <person name="Haridas S."/>
            <person name="Labutti K."/>
            <person name="Lindquist E."/>
            <person name="Lipzen A."/>
            <person name="Khouja H.-R."/>
            <person name="Murat C."/>
            <person name="Ohm R."/>
            <person name="Olson A."/>
            <person name="Spatafora J."/>
            <person name="Veneault-Fourrey C."/>
            <person name="Henrissat B."/>
            <person name="Grigoriev I."/>
            <person name="Martin F."/>
            <person name="Perotto S."/>
        </authorList>
    </citation>
    <scope>NUCLEOTIDE SEQUENCE [LARGE SCALE GENOMIC DNA]</scope>
    <source>
        <strain evidence="6 7">E</strain>
    </source>
</reference>
<dbReference type="GO" id="GO:0032259">
    <property type="term" value="P:methylation"/>
    <property type="evidence" value="ECO:0007669"/>
    <property type="project" value="UniProtKB-KW"/>
</dbReference>
<keyword evidence="5" id="KW-0808">Transferase</keyword>
<dbReference type="RefSeq" id="XP_024743156.1">
    <property type="nucleotide sequence ID" value="XM_024882445.1"/>
</dbReference>
<evidence type="ECO:0000313" key="6">
    <source>
        <dbReference type="EMBL" id="PMD66252.1"/>
    </source>
</evidence>
<keyword evidence="5" id="KW-0489">Methyltransferase</keyword>
<keyword evidence="5" id="KW-0256">Endoplasmic reticulum</keyword>
<dbReference type="GO" id="GO:0005789">
    <property type="term" value="C:endoplasmic reticulum membrane"/>
    <property type="evidence" value="ECO:0007669"/>
    <property type="project" value="UniProtKB-SubCell"/>
</dbReference>
<dbReference type="Pfam" id="PF04140">
    <property type="entry name" value="ICMT"/>
    <property type="match status" value="1"/>
</dbReference>
<evidence type="ECO:0000256" key="1">
    <source>
        <dbReference type="ARBA" id="ARBA00004141"/>
    </source>
</evidence>
<dbReference type="STRING" id="1095630.A0A2J6TTA3"/>
<dbReference type="EMBL" id="KZ613745">
    <property type="protein sequence ID" value="PMD66252.1"/>
    <property type="molecule type" value="Genomic_DNA"/>
</dbReference>
<evidence type="ECO:0000313" key="7">
    <source>
        <dbReference type="Proteomes" id="UP000235371"/>
    </source>
</evidence>
<evidence type="ECO:0000256" key="5">
    <source>
        <dbReference type="RuleBase" id="RU362022"/>
    </source>
</evidence>
<comment type="subcellular location">
    <subcellularLocation>
        <location evidence="5">Endoplasmic reticulum membrane</location>
        <topology evidence="5">Multi-pass membrane protein</topology>
    </subcellularLocation>
    <subcellularLocation>
        <location evidence="1">Membrane</location>
        <topology evidence="1">Multi-pass membrane protein</topology>
    </subcellularLocation>
</comment>
<accession>A0A2J6TTA3</accession>
<evidence type="ECO:0000256" key="2">
    <source>
        <dbReference type="ARBA" id="ARBA00022692"/>
    </source>
</evidence>
<dbReference type="InParanoid" id="A0A2J6TTA3"/>
<keyword evidence="7" id="KW-1185">Reference proteome</keyword>
<dbReference type="PANTHER" id="PTHR12714:SF9">
    <property type="entry name" value="PROTEIN-S-ISOPRENYLCYSTEINE O-METHYLTRANSFERASE"/>
    <property type="match status" value="1"/>
</dbReference>
<gene>
    <name evidence="6" type="ORF">K444DRAFT_624747</name>
</gene>
<dbReference type="GeneID" id="36590522"/>
<keyword evidence="2" id="KW-0812">Transmembrane</keyword>
<dbReference type="EC" id="2.1.1.100" evidence="5"/>
<dbReference type="OrthoDB" id="422086at2759"/>
<protein>
    <recommendedName>
        <fullName evidence="5">Protein-S-isoprenylcysteine O-methyltransferase</fullName>
        <ecNumber evidence="5">2.1.1.100</ecNumber>
    </recommendedName>
</protein>
<organism evidence="6 7">
    <name type="scientific">Hyaloscypha bicolor E</name>
    <dbReference type="NCBI Taxonomy" id="1095630"/>
    <lineage>
        <taxon>Eukaryota</taxon>
        <taxon>Fungi</taxon>
        <taxon>Dikarya</taxon>
        <taxon>Ascomycota</taxon>
        <taxon>Pezizomycotina</taxon>
        <taxon>Leotiomycetes</taxon>
        <taxon>Helotiales</taxon>
        <taxon>Hyaloscyphaceae</taxon>
        <taxon>Hyaloscypha</taxon>
        <taxon>Hyaloscypha bicolor</taxon>
    </lineage>
</organism>